<proteinExistence type="predicted"/>
<dbReference type="Proteomes" id="UP000018442">
    <property type="component" value="Unassembled WGS sequence"/>
</dbReference>
<evidence type="ECO:0000313" key="2">
    <source>
        <dbReference type="Proteomes" id="UP000018442"/>
    </source>
</evidence>
<gene>
    <name evidence="1" type="ORF">HMPREF0026_00239</name>
</gene>
<dbReference type="AlphaFoldDB" id="D0SLQ6"/>
<dbReference type="RefSeq" id="WP_005402161.1">
    <property type="nucleotide sequence ID" value="NZ_GG705011.1"/>
</dbReference>
<accession>D0SLQ6</accession>
<organism evidence="1 2">
    <name type="scientific">Acinetobacter junii SH205</name>
    <dbReference type="NCBI Taxonomy" id="575587"/>
    <lineage>
        <taxon>Bacteria</taxon>
        <taxon>Pseudomonadati</taxon>
        <taxon>Pseudomonadota</taxon>
        <taxon>Gammaproteobacteria</taxon>
        <taxon>Moraxellales</taxon>
        <taxon>Moraxellaceae</taxon>
        <taxon>Acinetobacter</taxon>
    </lineage>
</organism>
<sequence length="124" mass="14498">MKKVKIYTYSKIRLLTDFSVFKWEVLDMFKQKYIITVESETPPKICLGDSIHGATVVALETEQYPDLVDLAWLTKRFRMSREALSQKLELFNVGSVGKKLYDPNIVIPFLKMNIKNKRGRPRKN</sequence>
<evidence type="ECO:0000313" key="1">
    <source>
        <dbReference type="EMBL" id="EEY92963.1"/>
    </source>
</evidence>
<dbReference type="HOGENOM" id="CLU_163124_0_0_6"/>
<name>D0SLQ6_ACIJU</name>
<dbReference type="EMBL" id="GG705011">
    <property type="protein sequence ID" value="EEY92963.1"/>
    <property type="molecule type" value="Genomic_DNA"/>
</dbReference>
<reference evidence="2" key="1">
    <citation type="journal article" date="2012" name="PLoS ONE">
        <title>The success of Acinetobacter species; genetic, metabolic and virulence attributes.</title>
        <authorList>
            <person name="Peleg A.Y."/>
            <person name="de Breij A."/>
            <person name="Adams M.D."/>
            <person name="Cerqueira G.M."/>
            <person name="Mocali S."/>
            <person name="Galardini M."/>
            <person name="Nibbering P.H."/>
            <person name="Earl A.M."/>
            <person name="Ward D.V."/>
            <person name="Paterson D.L."/>
            <person name="Seifert H."/>
            <person name="Dijkshoorn L."/>
        </authorList>
    </citation>
    <scope>NUCLEOTIDE SEQUENCE [LARGE SCALE GENOMIC DNA]</scope>
    <source>
        <strain evidence="2">SH205</strain>
    </source>
</reference>
<protein>
    <submittedName>
        <fullName evidence="1">Uncharacterized protein</fullName>
    </submittedName>
</protein>